<name>A0A8H6E8Y7_PETAA</name>
<reference evidence="1 2" key="1">
    <citation type="submission" date="2019-04" db="EMBL/GenBank/DDBJ databases">
        <title>Aspergillus burnettii sp. nov., novel species from soil in southeast Queensland.</title>
        <authorList>
            <person name="Gilchrist C.L.M."/>
            <person name="Pitt J.I."/>
            <person name="Lange L."/>
            <person name="Lacey H.J."/>
            <person name="Vuong D."/>
            <person name="Midgley D.J."/>
            <person name="Greenfield P."/>
            <person name="Bradbury M."/>
            <person name="Lacey E."/>
            <person name="Busk P.K."/>
            <person name="Pilgaard B."/>
            <person name="Chooi Y.H."/>
            <person name="Piggott A.M."/>
        </authorList>
    </citation>
    <scope>NUCLEOTIDE SEQUENCE [LARGE SCALE GENOMIC DNA]</scope>
    <source>
        <strain evidence="1 2">FRR 5400</strain>
    </source>
</reference>
<comment type="caution">
    <text evidence="1">The sequence shown here is derived from an EMBL/GenBank/DDBJ whole genome shotgun (WGS) entry which is preliminary data.</text>
</comment>
<evidence type="ECO:0000313" key="2">
    <source>
        <dbReference type="Proteomes" id="UP000541154"/>
    </source>
</evidence>
<sequence>MQSTKTNMTVIETAKAHGVQSYIFAPGLTYGKGASTVISPVCHIADTAELYLQLLRKLVSDDELGYDEHVDGAKAIQAEDTILADEHPGNLSRNLYLKIDAAWLAGMIKCPRPFFSSGLNCSRAFELAVQWPTYTAYWHDTLGKYEINNIFPQRYCETAACVDGRILVYGQKAYLCLARSENFLSRQGKLLLMSEADKIAGVVLVPSYYEATLRDGNVELVALSIGDTDGLNPETRIV</sequence>
<keyword evidence="2" id="KW-1185">Reference proteome</keyword>
<dbReference type="Proteomes" id="UP000541154">
    <property type="component" value="Unassembled WGS sequence"/>
</dbReference>
<protein>
    <submittedName>
        <fullName evidence="1">Uncharacterized protein</fullName>
    </submittedName>
</protein>
<organism evidence="1 2">
    <name type="scientific">Petromyces alliaceus</name>
    <name type="common">Aspergillus alliaceus</name>
    <dbReference type="NCBI Taxonomy" id="209559"/>
    <lineage>
        <taxon>Eukaryota</taxon>
        <taxon>Fungi</taxon>
        <taxon>Dikarya</taxon>
        <taxon>Ascomycota</taxon>
        <taxon>Pezizomycotina</taxon>
        <taxon>Eurotiomycetes</taxon>
        <taxon>Eurotiomycetidae</taxon>
        <taxon>Eurotiales</taxon>
        <taxon>Aspergillaceae</taxon>
        <taxon>Aspergillus</taxon>
        <taxon>Aspergillus subgen. Circumdati</taxon>
    </lineage>
</organism>
<dbReference type="AlphaFoldDB" id="A0A8H6E8Y7"/>
<dbReference type="EMBL" id="SPNV01000042">
    <property type="protein sequence ID" value="KAF5863924.1"/>
    <property type="molecule type" value="Genomic_DNA"/>
</dbReference>
<accession>A0A8H6E8Y7</accession>
<gene>
    <name evidence="1" type="ORF">ETB97_009031</name>
</gene>
<evidence type="ECO:0000313" key="1">
    <source>
        <dbReference type="EMBL" id="KAF5863924.1"/>
    </source>
</evidence>
<proteinExistence type="predicted"/>